<dbReference type="CDD" id="cd00030">
    <property type="entry name" value="C2"/>
    <property type="match status" value="1"/>
</dbReference>
<feature type="compositionally biased region" description="Basic and acidic residues" evidence="11">
    <location>
        <begin position="842"/>
        <end position="853"/>
    </location>
</feature>
<keyword evidence="6" id="KW-0256">Endoplasmic reticulum</keyword>
<dbReference type="CDD" id="cd04040">
    <property type="entry name" value="C2D_Tricalbin-like"/>
    <property type="match status" value="1"/>
</dbReference>
<evidence type="ECO:0000259" key="13">
    <source>
        <dbReference type="PROSITE" id="PS50004"/>
    </source>
</evidence>
<name>A0A0C3P4N0_PISTI</name>
<feature type="domain" description="C2" evidence="13">
    <location>
        <begin position="434"/>
        <end position="560"/>
    </location>
</feature>
<dbReference type="Pfam" id="PF25669">
    <property type="entry name" value="SMP_MUG190-like"/>
    <property type="match status" value="1"/>
</dbReference>
<evidence type="ECO:0000256" key="3">
    <source>
        <dbReference type="ARBA" id="ARBA00022553"/>
    </source>
</evidence>
<evidence type="ECO:0000256" key="12">
    <source>
        <dbReference type="SAM" id="Phobius"/>
    </source>
</evidence>
<dbReference type="Gene3D" id="2.60.40.150">
    <property type="entry name" value="C2 domain"/>
    <property type="match status" value="5"/>
</dbReference>
<dbReference type="InParanoid" id="A0A0C3P4N0"/>
<dbReference type="HOGENOM" id="CLU_001661_1_0_1"/>
<evidence type="ECO:0000313" key="16">
    <source>
        <dbReference type="Proteomes" id="UP000054217"/>
    </source>
</evidence>
<dbReference type="CDD" id="cd04045">
    <property type="entry name" value="C2C_Tricalbin-like"/>
    <property type="match status" value="1"/>
</dbReference>
<dbReference type="CDD" id="cd21678">
    <property type="entry name" value="SMP_TCB"/>
    <property type="match status" value="1"/>
</dbReference>
<sequence length="1459" mass="162377">MATNAPPESVQARQQQIQEDAHAQVLGIVDEAASRGAAVHVFDPDAPPEKKASDVAKSQDKLKPYTSLGSDVPACKEVPIDTGTKGVVPTITVEDADRPAEEKQEKQDRAAPVPASPSDIGAYPSGPAPEIPEWYKVGWRSVANVDVPRSEDEQTRDKAVLERFLPEQFYGDWYHNAGIIIFAVCASHFFTRFNFGWGWLFILLAVCCTYYTTSMARVRRCARDDIQRELVKARLASEHESADWLNNFLDRFWLIYEPVLSKSLVATVDQILSISTPAFLDSLRLSTFTLGTKAPRIVKVRTFPNTDDDVVMMDWNISFMPNDISDMTPREAMKKVNPKIVLSVRVGRGLASAAMPILIEDITFAGLIRVKLKLVSNFPHIQIVDISFLEKPTLDYVLKPVGGDTFGFDIAHIPGLSEFIREMVHANLGPMMYDPNVFSLNLEQLLSGVPLDAAIGVVQITIEAARGLKGNKIGGGSPDPYVSVTINDRQELSRTNHWSNTYNPTWAETKFILVNTLQEPLVLNVMDYNEHRKDTRLGSATFDLQKLQDDATIEGIEQPILKDGKERGLLRFNLSYYPVLKPEMIEGKEQIPDTNIGIVRLTVHQAKDLDSTKSLTGDLTPLVKVYLGEDPSAIHRTQIIKHTNNPVWESPTEFLCMDKRSSMITLKVVDDRDILKDPVIGYMSARLEDLLAGMSEGRDWWPLSACKSGKIRISLQWKPLHMAGVLGGVDQYVPPIGVVRLWLQRATDVKNVEAALGGKSDPYVRVLVNNVVKGRTEVINNNLNPNWDQIIYIPVHSLRESMFMEVMDYQHLTKDRSLGSVELHVNKLARESPTDTQYRYESTGKKEAEDPIKLDGGNGQTFQGRLHYVAEFIPCLNLKNVRFDADENEMQQAAHHVSDIGDSSGNEKRDVTVRPPMDGVQGQEREGAFGNGVAGKVEGDPDGDETKDKKEISGVELGKEELLKHQSGIIIFHILSGQLHKKARLEVLLDDGYWPAFSTIKARSTHAQWQYVGEAFIKELDFGRIWLRLNENAEGDKDDIIAEWKGNAKPFVDATLDRRCTYTLTNDEDKTSTVVIETRYVPVPVKLEPRESINNQGVLRVELVGAKDLRSADRTGKSDPYAVFTLNGQKECKSQTKKKTLHPEWNEIFNINVPSRVAADFTVEVFDWNQLEQDKSLGVGRIRLDDLEPLQSAERFVTLSSEKHGEKGAVHLRMVFQPEIIARARKSTSTFSVAGRAMTHIGSLPIEAGRGVLQGVGSIFKRDYEKENSLPSHAEILAATQSLGSGGAASRSMESLHTTGGPPSDPGVLKVVVLSAKGLHTNEAKPYALVRVGDKEHKTKHGHSKTSTPEWNETFVFPASSSTQKLYVWVYDHKTLGKDKVLGEGEVEIWRHLQPGQSSVADLTADLREGGQVRLHLEFDVDANAHAHDPSVTSLERPTPVSPSRFSLRGRRPGATDDS</sequence>
<reference evidence="16" key="2">
    <citation type="submission" date="2015-01" db="EMBL/GenBank/DDBJ databases">
        <title>Evolutionary Origins and Diversification of the Mycorrhizal Mutualists.</title>
        <authorList>
            <consortium name="DOE Joint Genome Institute"/>
            <consortium name="Mycorrhizal Genomics Consortium"/>
            <person name="Kohler A."/>
            <person name="Kuo A."/>
            <person name="Nagy L.G."/>
            <person name="Floudas D."/>
            <person name="Copeland A."/>
            <person name="Barry K.W."/>
            <person name="Cichocki N."/>
            <person name="Veneault-Fourrey C."/>
            <person name="LaButti K."/>
            <person name="Lindquist E.A."/>
            <person name="Lipzen A."/>
            <person name="Lundell T."/>
            <person name="Morin E."/>
            <person name="Murat C."/>
            <person name="Riley R."/>
            <person name="Ohm R."/>
            <person name="Sun H."/>
            <person name="Tunlid A."/>
            <person name="Henrissat B."/>
            <person name="Grigoriev I.V."/>
            <person name="Hibbett D.S."/>
            <person name="Martin F."/>
        </authorList>
    </citation>
    <scope>NUCLEOTIDE SEQUENCE [LARGE SCALE GENOMIC DNA]</scope>
    <source>
        <strain evidence="16">Marx 270</strain>
    </source>
</reference>
<dbReference type="PIRSF" id="PIRSF037232">
    <property type="entry name" value="Tricalbin"/>
    <property type="match status" value="1"/>
</dbReference>
<dbReference type="GO" id="GO:0006869">
    <property type="term" value="P:lipid transport"/>
    <property type="evidence" value="ECO:0007669"/>
    <property type="project" value="UniProtKB-KW"/>
</dbReference>
<dbReference type="GO" id="GO:0005789">
    <property type="term" value="C:endoplasmic reticulum membrane"/>
    <property type="evidence" value="ECO:0007669"/>
    <property type="project" value="UniProtKB-SubCell"/>
</dbReference>
<dbReference type="PROSITE" id="PS50004">
    <property type="entry name" value="C2"/>
    <property type="match status" value="5"/>
</dbReference>
<evidence type="ECO:0000256" key="1">
    <source>
        <dbReference type="ARBA" id="ARBA00004586"/>
    </source>
</evidence>
<dbReference type="InterPro" id="IPR056910">
    <property type="entry name" value="TCB1-3_C2"/>
</dbReference>
<dbReference type="Pfam" id="PF24920">
    <property type="entry name" value="C2_TCB1"/>
    <property type="match status" value="1"/>
</dbReference>
<evidence type="ECO:0000256" key="5">
    <source>
        <dbReference type="ARBA" id="ARBA00022737"/>
    </source>
</evidence>
<keyword evidence="8" id="KW-0445">Lipid transport</keyword>
<feature type="domain" description="C2" evidence="13">
    <location>
        <begin position="580"/>
        <end position="702"/>
    </location>
</feature>
<feature type="region of interest" description="Disordered" evidence="11">
    <location>
        <begin position="1428"/>
        <end position="1459"/>
    </location>
</feature>
<dbReference type="SMART" id="SM00239">
    <property type="entry name" value="C2"/>
    <property type="match status" value="5"/>
</dbReference>
<evidence type="ECO:0000256" key="2">
    <source>
        <dbReference type="ARBA" id="ARBA00022448"/>
    </source>
</evidence>
<feature type="compositionally biased region" description="Basic and acidic residues" evidence="11">
    <location>
        <begin position="95"/>
        <end position="109"/>
    </location>
</feature>
<accession>A0A0C3P4N0</accession>
<evidence type="ECO:0000256" key="8">
    <source>
        <dbReference type="ARBA" id="ARBA00023055"/>
    </source>
</evidence>
<dbReference type="InterPro" id="IPR037761">
    <property type="entry name" value="C2A_Tricalbin"/>
</dbReference>
<keyword evidence="10 12" id="KW-0472">Membrane</keyword>
<dbReference type="GO" id="GO:0061817">
    <property type="term" value="P:endoplasmic reticulum-plasma membrane tethering"/>
    <property type="evidence" value="ECO:0007669"/>
    <property type="project" value="InterPro"/>
</dbReference>
<dbReference type="Proteomes" id="UP000054217">
    <property type="component" value="Unassembled WGS sequence"/>
</dbReference>
<evidence type="ECO:0000256" key="10">
    <source>
        <dbReference type="ARBA" id="ARBA00023136"/>
    </source>
</evidence>
<evidence type="ECO:0000259" key="14">
    <source>
        <dbReference type="PROSITE" id="PS51847"/>
    </source>
</evidence>
<feature type="transmembrane region" description="Helical" evidence="12">
    <location>
        <begin position="173"/>
        <end position="190"/>
    </location>
</feature>
<dbReference type="Pfam" id="PF00168">
    <property type="entry name" value="C2"/>
    <property type="match status" value="5"/>
</dbReference>
<dbReference type="GO" id="GO:0008289">
    <property type="term" value="F:lipid binding"/>
    <property type="evidence" value="ECO:0007669"/>
    <property type="project" value="UniProtKB-KW"/>
</dbReference>
<protein>
    <recommendedName>
        <fullName evidence="17">Tricalbin</fullName>
    </recommendedName>
</protein>
<comment type="subcellular location">
    <subcellularLocation>
        <location evidence="1">Endoplasmic reticulum membrane</location>
    </subcellularLocation>
</comment>
<organism evidence="15 16">
    <name type="scientific">Pisolithus tinctorius Marx 270</name>
    <dbReference type="NCBI Taxonomy" id="870435"/>
    <lineage>
        <taxon>Eukaryota</taxon>
        <taxon>Fungi</taxon>
        <taxon>Dikarya</taxon>
        <taxon>Basidiomycota</taxon>
        <taxon>Agaricomycotina</taxon>
        <taxon>Agaricomycetes</taxon>
        <taxon>Agaricomycetidae</taxon>
        <taxon>Boletales</taxon>
        <taxon>Sclerodermatineae</taxon>
        <taxon>Pisolithaceae</taxon>
        <taxon>Pisolithus</taxon>
    </lineage>
</organism>
<evidence type="ECO:0000256" key="4">
    <source>
        <dbReference type="ARBA" id="ARBA00022692"/>
    </source>
</evidence>
<dbReference type="STRING" id="870435.A0A0C3P4N0"/>
<dbReference type="InterPro" id="IPR037756">
    <property type="entry name" value="C2D_Tricalbin"/>
</dbReference>
<evidence type="ECO:0008006" key="17">
    <source>
        <dbReference type="Google" id="ProtNLM"/>
    </source>
</evidence>
<evidence type="ECO:0000256" key="11">
    <source>
        <dbReference type="SAM" id="MobiDB-lite"/>
    </source>
</evidence>
<evidence type="ECO:0000256" key="9">
    <source>
        <dbReference type="ARBA" id="ARBA00023121"/>
    </source>
</evidence>
<dbReference type="CDD" id="cd04052">
    <property type="entry name" value="C2B_Tricalbin-like"/>
    <property type="match status" value="1"/>
</dbReference>
<evidence type="ECO:0000313" key="15">
    <source>
        <dbReference type="EMBL" id="KIO02386.1"/>
    </source>
</evidence>
<feature type="domain" description="C2" evidence="13">
    <location>
        <begin position="1290"/>
        <end position="1403"/>
    </location>
</feature>
<dbReference type="InterPro" id="IPR031468">
    <property type="entry name" value="SMP_LBD"/>
</dbReference>
<dbReference type="InterPro" id="IPR037765">
    <property type="entry name" value="C2B_Tricalbin"/>
</dbReference>
<dbReference type="InterPro" id="IPR017147">
    <property type="entry name" value="Tricalbin"/>
</dbReference>
<evidence type="ECO:0000256" key="7">
    <source>
        <dbReference type="ARBA" id="ARBA00022989"/>
    </source>
</evidence>
<dbReference type="OrthoDB" id="1029639at2759"/>
<dbReference type="EMBL" id="KN831982">
    <property type="protein sequence ID" value="KIO02386.1"/>
    <property type="molecule type" value="Genomic_DNA"/>
</dbReference>
<feature type="domain" description="C2" evidence="13">
    <location>
        <begin position="707"/>
        <end position="838"/>
    </location>
</feature>
<feature type="region of interest" description="Disordered" evidence="11">
    <location>
        <begin position="1285"/>
        <end position="1304"/>
    </location>
</feature>
<dbReference type="CDD" id="cd04044">
    <property type="entry name" value="C2A_Tricalbin-like"/>
    <property type="match status" value="1"/>
</dbReference>
<dbReference type="GO" id="GO:0071944">
    <property type="term" value="C:cell periphery"/>
    <property type="evidence" value="ECO:0007669"/>
    <property type="project" value="UniProtKB-ARBA"/>
</dbReference>
<feature type="domain" description="SMP-LTD" evidence="14">
    <location>
        <begin position="238"/>
        <end position="443"/>
    </location>
</feature>
<feature type="region of interest" description="Disordered" evidence="11">
    <location>
        <begin position="41"/>
        <end position="122"/>
    </location>
</feature>
<dbReference type="InterPro" id="IPR000008">
    <property type="entry name" value="C2_dom"/>
</dbReference>
<keyword evidence="7 12" id="KW-1133">Transmembrane helix</keyword>
<proteinExistence type="predicted"/>
<feature type="compositionally biased region" description="Basic and acidic residues" evidence="11">
    <location>
        <begin position="47"/>
        <end position="63"/>
    </location>
</feature>
<feature type="region of interest" description="Disordered" evidence="11">
    <location>
        <begin position="834"/>
        <end position="856"/>
    </location>
</feature>
<keyword evidence="4 12" id="KW-0812">Transmembrane</keyword>
<keyword evidence="2" id="KW-0813">Transport</keyword>
<keyword evidence="16" id="KW-1185">Reference proteome</keyword>
<feature type="region of interest" description="Disordered" evidence="11">
    <location>
        <begin position="913"/>
        <end position="948"/>
    </location>
</feature>
<dbReference type="InterPro" id="IPR037762">
    <property type="entry name" value="C2C_Tricalbin"/>
</dbReference>
<dbReference type="FunCoup" id="A0A0C3P4N0">
    <property type="interactions" value="24"/>
</dbReference>
<dbReference type="InterPro" id="IPR035892">
    <property type="entry name" value="C2_domain_sf"/>
</dbReference>
<dbReference type="InterPro" id="IPR052455">
    <property type="entry name" value="Tricalbin_domain"/>
</dbReference>
<feature type="domain" description="C2" evidence="13">
    <location>
        <begin position="1079"/>
        <end position="1201"/>
    </location>
</feature>
<keyword evidence="9" id="KW-0446">Lipid-binding</keyword>
<dbReference type="PANTHER" id="PTHR46980:SF2">
    <property type="entry name" value="TRICALBIN-1-RELATED"/>
    <property type="match status" value="1"/>
</dbReference>
<dbReference type="PANTHER" id="PTHR46980">
    <property type="entry name" value="TRICALBIN-1-RELATED"/>
    <property type="match status" value="1"/>
</dbReference>
<reference evidence="15 16" key="1">
    <citation type="submission" date="2014-04" db="EMBL/GenBank/DDBJ databases">
        <authorList>
            <consortium name="DOE Joint Genome Institute"/>
            <person name="Kuo A."/>
            <person name="Kohler A."/>
            <person name="Costa M.D."/>
            <person name="Nagy L.G."/>
            <person name="Floudas D."/>
            <person name="Copeland A."/>
            <person name="Barry K.W."/>
            <person name="Cichocki N."/>
            <person name="Veneault-Fourrey C."/>
            <person name="LaButti K."/>
            <person name="Lindquist E.A."/>
            <person name="Lipzen A."/>
            <person name="Lundell T."/>
            <person name="Morin E."/>
            <person name="Murat C."/>
            <person name="Sun H."/>
            <person name="Tunlid A."/>
            <person name="Henrissat B."/>
            <person name="Grigoriev I.V."/>
            <person name="Hibbett D.S."/>
            <person name="Martin F."/>
            <person name="Nordberg H.P."/>
            <person name="Cantor M.N."/>
            <person name="Hua S.X."/>
        </authorList>
    </citation>
    <scope>NUCLEOTIDE SEQUENCE [LARGE SCALE GENOMIC DNA]</scope>
    <source>
        <strain evidence="15 16">Marx 270</strain>
    </source>
</reference>
<dbReference type="PROSITE" id="PS51847">
    <property type="entry name" value="SMP"/>
    <property type="match status" value="1"/>
</dbReference>
<evidence type="ECO:0000256" key="6">
    <source>
        <dbReference type="ARBA" id="ARBA00022824"/>
    </source>
</evidence>
<dbReference type="SUPFAM" id="SSF49562">
    <property type="entry name" value="C2 domain (Calcium/lipid-binding domain, CaLB)"/>
    <property type="match status" value="5"/>
</dbReference>
<keyword evidence="5" id="KW-0677">Repeat</keyword>
<feature type="transmembrane region" description="Helical" evidence="12">
    <location>
        <begin position="196"/>
        <end position="213"/>
    </location>
</feature>
<gene>
    <name evidence="15" type="ORF">M404DRAFT_667115</name>
</gene>
<keyword evidence="3" id="KW-0597">Phosphoprotein</keyword>